<name>A0A545TSI9_9GAMM</name>
<accession>A0A545TSI9</accession>
<organism evidence="1 2">
    <name type="scientific">Exilibacterium tricleocarpae</name>
    <dbReference type="NCBI Taxonomy" id="2591008"/>
    <lineage>
        <taxon>Bacteria</taxon>
        <taxon>Pseudomonadati</taxon>
        <taxon>Pseudomonadota</taxon>
        <taxon>Gammaproteobacteria</taxon>
        <taxon>Cellvibrionales</taxon>
        <taxon>Cellvibrionaceae</taxon>
        <taxon>Exilibacterium</taxon>
    </lineage>
</organism>
<comment type="caution">
    <text evidence="1">The sequence shown here is derived from an EMBL/GenBank/DDBJ whole genome shotgun (WGS) entry which is preliminary data.</text>
</comment>
<dbReference type="PANTHER" id="PTHR39550">
    <property type="entry name" value="SLL0658 PROTEIN"/>
    <property type="match status" value="1"/>
</dbReference>
<reference evidence="1 2" key="1">
    <citation type="submission" date="2019-06" db="EMBL/GenBank/DDBJ databases">
        <title>Whole genome sequence for Cellvibrionaceae sp. R142.</title>
        <authorList>
            <person name="Wang G."/>
        </authorList>
    </citation>
    <scope>NUCLEOTIDE SEQUENCE [LARGE SCALE GENOMIC DNA]</scope>
    <source>
        <strain evidence="1 2">R142</strain>
    </source>
</reference>
<dbReference type="Proteomes" id="UP000319732">
    <property type="component" value="Unassembled WGS sequence"/>
</dbReference>
<dbReference type="AlphaFoldDB" id="A0A545TSI9"/>
<dbReference type="InterPro" id="IPR021799">
    <property type="entry name" value="PIN-like_prokaryotic"/>
</dbReference>
<gene>
    <name evidence="1" type="ORF">FKG94_10610</name>
</gene>
<sequence>MDLLNSIAGLFKAVYVTPGVVQECTKNKTMPGAVKIALALEQGILLASSDFDTSVVETLNLDRGESESIALALAYKCPLLIDERKGRRIAKKLGLDIVGIGAALVIGKNHGVIESIAPLLQQLGAMGIYLSEKVKSQILSQADEK</sequence>
<protein>
    <submittedName>
        <fullName evidence="1">DUF3368 domain-containing protein</fullName>
    </submittedName>
</protein>
<keyword evidence="2" id="KW-1185">Reference proteome</keyword>
<dbReference type="EMBL" id="VHSG01000010">
    <property type="protein sequence ID" value="TQV80111.1"/>
    <property type="molecule type" value="Genomic_DNA"/>
</dbReference>
<evidence type="ECO:0000313" key="1">
    <source>
        <dbReference type="EMBL" id="TQV80111.1"/>
    </source>
</evidence>
<evidence type="ECO:0000313" key="2">
    <source>
        <dbReference type="Proteomes" id="UP000319732"/>
    </source>
</evidence>
<proteinExistence type="predicted"/>
<dbReference type="Pfam" id="PF11848">
    <property type="entry name" value="DUF3368"/>
    <property type="match status" value="1"/>
</dbReference>
<dbReference type="PANTHER" id="PTHR39550:SF1">
    <property type="entry name" value="SLL0658 PROTEIN"/>
    <property type="match status" value="1"/>
</dbReference>